<dbReference type="InterPro" id="IPR010985">
    <property type="entry name" value="Ribbon_hlx_hlx"/>
</dbReference>
<dbReference type="RefSeq" id="WP_087143071.1">
    <property type="nucleotide sequence ID" value="NZ_FUKI01000094.1"/>
</dbReference>
<dbReference type="Proteomes" id="UP000195667">
    <property type="component" value="Unassembled WGS sequence"/>
</dbReference>
<dbReference type="PANTHER" id="PTHR40688">
    <property type="match status" value="1"/>
</dbReference>
<dbReference type="EMBL" id="FUKI01000094">
    <property type="protein sequence ID" value="SJM91708.1"/>
    <property type="molecule type" value="Genomic_DNA"/>
</dbReference>
<dbReference type="GO" id="GO:0006355">
    <property type="term" value="P:regulation of DNA-templated transcription"/>
    <property type="evidence" value="ECO:0007669"/>
    <property type="project" value="InterPro"/>
</dbReference>
<accession>A0A1R4H615</accession>
<dbReference type="InterPro" id="IPR052991">
    <property type="entry name" value="Non-func_TypeII_TA_Antitoxin"/>
</dbReference>
<evidence type="ECO:0000313" key="1">
    <source>
        <dbReference type="EMBL" id="SJM91708.1"/>
    </source>
</evidence>
<name>A0A1R4H615_9GAMM</name>
<sequence>MQTEKSLNVRLPLELAGQLEALTKATGRTKSFLTVEALRGYIEVEMWQIQDVKSGLAEADRGEFASVEEVDAFFAQYDS</sequence>
<proteinExistence type="predicted"/>
<dbReference type="PANTHER" id="PTHR40688:SF2">
    <property type="entry name" value="RIBBON-HELIX-HELIX PROTEIN COPG DOMAIN-CONTAINING PROTEIN"/>
    <property type="match status" value="1"/>
</dbReference>
<organism evidence="1 2">
    <name type="scientific">Crenothrix polyspora</name>
    <dbReference type="NCBI Taxonomy" id="360316"/>
    <lineage>
        <taxon>Bacteria</taxon>
        <taxon>Pseudomonadati</taxon>
        <taxon>Pseudomonadota</taxon>
        <taxon>Gammaproteobacteria</taxon>
        <taxon>Methylococcales</taxon>
        <taxon>Crenotrichaceae</taxon>
        <taxon>Crenothrix</taxon>
    </lineage>
</organism>
<reference evidence="2" key="1">
    <citation type="submission" date="2017-02" db="EMBL/GenBank/DDBJ databases">
        <authorList>
            <person name="Daims H."/>
        </authorList>
    </citation>
    <scope>NUCLEOTIDE SEQUENCE [LARGE SCALE GENOMIC DNA]</scope>
</reference>
<gene>
    <name evidence="1" type="primary">phd</name>
    <name evidence="1" type="ORF">CRENPOLYSF1_200051</name>
</gene>
<dbReference type="CDD" id="cd22233">
    <property type="entry name" value="RHH_CopAso-like"/>
    <property type="match status" value="1"/>
</dbReference>
<dbReference type="OrthoDB" id="9812023at2"/>
<dbReference type="AlphaFoldDB" id="A0A1R4H615"/>
<keyword evidence="2" id="KW-1185">Reference proteome</keyword>
<dbReference type="SUPFAM" id="SSF47598">
    <property type="entry name" value="Ribbon-helix-helix"/>
    <property type="match status" value="1"/>
</dbReference>
<evidence type="ECO:0000313" key="2">
    <source>
        <dbReference type="Proteomes" id="UP000195667"/>
    </source>
</evidence>
<protein>
    <submittedName>
        <fullName evidence="1">Prevent host death protein</fullName>
    </submittedName>
</protein>